<name>A0ABD1F262_HYPHA</name>
<feature type="compositionally biased region" description="Basic and acidic residues" evidence="1">
    <location>
        <begin position="26"/>
        <end position="40"/>
    </location>
</feature>
<feature type="region of interest" description="Disordered" evidence="1">
    <location>
        <begin position="1"/>
        <end position="40"/>
    </location>
</feature>
<evidence type="ECO:0000313" key="3">
    <source>
        <dbReference type="Proteomes" id="UP001566132"/>
    </source>
</evidence>
<accession>A0ABD1F262</accession>
<evidence type="ECO:0000313" key="2">
    <source>
        <dbReference type="EMBL" id="KAL1509340.1"/>
    </source>
</evidence>
<dbReference type="Proteomes" id="UP001566132">
    <property type="component" value="Unassembled WGS sequence"/>
</dbReference>
<proteinExistence type="predicted"/>
<evidence type="ECO:0000256" key="1">
    <source>
        <dbReference type="SAM" id="MobiDB-lite"/>
    </source>
</evidence>
<gene>
    <name evidence="2" type="ORF">ABEB36_004096</name>
</gene>
<reference evidence="2 3" key="1">
    <citation type="submission" date="2024-05" db="EMBL/GenBank/DDBJ databases">
        <title>Genetic variation in Jamaican populations of the coffee berry borer (Hypothenemus hampei).</title>
        <authorList>
            <person name="Errbii M."/>
            <person name="Myrie A."/>
        </authorList>
    </citation>
    <scope>NUCLEOTIDE SEQUENCE [LARGE SCALE GENOMIC DNA]</scope>
    <source>
        <strain evidence="2">JA-Hopewell-2020-01-JO</strain>
        <tissue evidence="2">Whole body</tissue>
    </source>
</reference>
<organism evidence="2 3">
    <name type="scientific">Hypothenemus hampei</name>
    <name type="common">Coffee berry borer</name>
    <dbReference type="NCBI Taxonomy" id="57062"/>
    <lineage>
        <taxon>Eukaryota</taxon>
        <taxon>Metazoa</taxon>
        <taxon>Ecdysozoa</taxon>
        <taxon>Arthropoda</taxon>
        <taxon>Hexapoda</taxon>
        <taxon>Insecta</taxon>
        <taxon>Pterygota</taxon>
        <taxon>Neoptera</taxon>
        <taxon>Endopterygota</taxon>
        <taxon>Coleoptera</taxon>
        <taxon>Polyphaga</taxon>
        <taxon>Cucujiformia</taxon>
        <taxon>Curculionidae</taxon>
        <taxon>Scolytinae</taxon>
        <taxon>Hypothenemus</taxon>
    </lineage>
</organism>
<protein>
    <submittedName>
        <fullName evidence="2">Uncharacterized protein</fullName>
    </submittedName>
</protein>
<dbReference type="EMBL" id="JBDJPC010000003">
    <property type="protein sequence ID" value="KAL1509340.1"/>
    <property type="molecule type" value="Genomic_DNA"/>
</dbReference>
<comment type="caution">
    <text evidence="2">The sequence shown here is derived from an EMBL/GenBank/DDBJ whole genome shotgun (WGS) entry which is preliminary data.</text>
</comment>
<sequence length="350" mass="39187">MEKLARAAELKKKRLEQAAQQKQARKAAEEAERAAAEKARATKRYGRYGLPKPQISLIDPPIQETAGTIKSHMGLFDSGKITIGQPIVIEDDNLEKDKSQPLKNIGNPLTLSKSTNEPMVVDSTEDISVKANRTLSSVDVVMLDEETRMSADFRVILGSRGQTLGRQGGPPIEIVVEDSQGSLGTEGGKSRSSKAPKMEVYQDLESTIFTADQLAEYSWNGQGPFMLQEQVTQFLGIKSFKRKYPNVTRRPVEMQERDYLKENGLATESQCDLGLTAVIAQDILDIMYTDFQDKYEEYCRAQREKQARDLANKQKALNQFGMKPGMDILEQAVQSAATWNQQFNKVLQIF</sequence>
<dbReference type="AlphaFoldDB" id="A0ABD1F262"/>
<dbReference type="CDD" id="cd21085">
    <property type="entry name" value="WH_NTD_PHF10"/>
    <property type="match status" value="1"/>
</dbReference>
<feature type="compositionally biased region" description="Basic and acidic residues" evidence="1">
    <location>
        <begin position="1"/>
        <end position="10"/>
    </location>
</feature>
<keyword evidence="3" id="KW-1185">Reference proteome</keyword>